<proteinExistence type="predicted"/>
<comment type="caution">
    <text evidence="1">The sequence shown here is derived from an EMBL/GenBank/DDBJ whole genome shotgun (WGS) entry which is preliminary data.</text>
</comment>
<name>A0ACC0WNM1_9STRA</name>
<organism evidence="1 2">
    <name type="scientific">Peronosclerospora sorghi</name>
    <dbReference type="NCBI Taxonomy" id="230839"/>
    <lineage>
        <taxon>Eukaryota</taxon>
        <taxon>Sar</taxon>
        <taxon>Stramenopiles</taxon>
        <taxon>Oomycota</taxon>
        <taxon>Peronosporomycetes</taxon>
        <taxon>Peronosporales</taxon>
        <taxon>Peronosporaceae</taxon>
        <taxon>Peronosclerospora</taxon>
    </lineage>
</organism>
<evidence type="ECO:0000313" key="2">
    <source>
        <dbReference type="Proteomes" id="UP001163321"/>
    </source>
</evidence>
<keyword evidence="2" id="KW-1185">Reference proteome</keyword>
<sequence length="96" mass="10947">MRLSHILCVTIAVSFVTTEAISTTMNSTENKIQSAGTFSQRQLRTYKTFDDSDDDDIILTYEDDVEERGLMSRLRERMASVLREEAQTGTTPFRCT</sequence>
<dbReference type="Proteomes" id="UP001163321">
    <property type="component" value="Chromosome 10"/>
</dbReference>
<reference evidence="1 2" key="1">
    <citation type="journal article" date="2022" name="bioRxiv">
        <title>The genome of the oomycete Peronosclerospora sorghi, a cosmopolitan pathogen of maize and sorghum, is inflated with dispersed pseudogenes.</title>
        <authorList>
            <person name="Fletcher K."/>
            <person name="Martin F."/>
            <person name="Isakeit T."/>
            <person name="Cavanaugh K."/>
            <person name="Magill C."/>
            <person name="Michelmore R."/>
        </authorList>
    </citation>
    <scope>NUCLEOTIDE SEQUENCE [LARGE SCALE GENOMIC DNA]</scope>
    <source>
        <strain evidence="1">P6</strain>
    </source>
</reference>
<gene>
    <name evidence="1" type="ORF">PsorP6_015731</name>
</gene>
<accession>A0ACC0WNM1</accession>
<dbReference type="EMBL" id="CM047589">
    <property type="protein sequence ID" value="KAI9919901.1"/>
    <property type="molecule type" value="Genomic_DNA"/>
</dbReference>
<protein>
    <submittedName>
        <fullName evidence="1">Uncharacterized protein</fullName>
    </submittedName>
</protein>
<evidence type="ECO:0000313" key="1">
    <source>
        <dbReference type="EMBL" id="KAI9919901.1"/>
    </source>
</evidence>